<dbReference type="KEGG" id="cphy:B5808_16170"/>
<keyword evidence="2" id="KW-0560">Oxidoreductase</keyword>
<dbReference type="Gene3D" id="3.40.50.720">
    <property type="entry name" value="NAD(P)-binding Rossmann-like Domain"/>
    <property type="match status" value="1"/>
</dbReference>
<dbReference type="PANTHER" id="PTHR24321">
    <property type="entry name" value="DEHYDROGENASES, SHORT CHAIN"/>
    <property type="match status" value="1"/>
</dbReference>
<dbReference type="PRINTS" id="PR00081">
    <property type="entry name" value="GDHRDH"/>
</dbReference>
<dbReference type="RefSeq" id="WP_085020725.1">
    <property type="nucleotide sequence ID" value="NZ_BMHD01000001.1"/>
</dbReference>
<evidence type="ECO:0000313" key="3">
    <source>
        <dbReference type="EMBL" id="ARJ06587.1"/>
    </source>
</evidence>
<dbReference type="PANTHER" id="PTHR24321:SF8">
    <property type="entry name" value="ESTRADIOL 17-BETA-DEHYDROGENASE 8-RELATED"/>
    <property type="match status" value="1"/>
</dbReference>
<dbReference type="Proteomes" id="UP000192775">
    <property type="component" value="Chromosome"/>
</dbReference>
<name>A0A1X9LN96_9MICO</name>
<dbReference type="SUPFAM" id="SSF51735">
    <property type="entry name" value="NAD(P)-binding Rossmann-fold domains"/>
    <property type="match status" value="1"/>
</dbReference>
<evidence type="ECO:0000313" key="4">
    <source>
        <dbReference type="Proteomes" id="UP000192775"/>
    </source>
</evidence>
<dbReference type="GO" id="GO:0016491">
    <property type="term" value="F:oxidoreductase activity"/>
    <property type="evidence" value="ECO:0007669"/>
    <property type="project" value="UniProtKB-KW"/>
</dbReference>
<keyword evidence="4" id="KW-1185">Reference proteome</keyword>
<dbReference type="STRING" id="1619308.B5808_16170"/>
<gene>
    <name evidence="3" type="ORF">B5808_16170</name>
</gene>
<organism evidence="3 4">
    <name type="scientific">Cnuibacter physcomitrellae</name>
    <dbReference type="NCBI Taxonomy" id="1619308"/>
    <lineage>
        <taxon>Bacteria</taxon>
        <taxon>Bacillati</taxon>
        <taxon>Actinomycetota</taxon>
        <taxon>Actinomycetes</taxon>
        <taxon>Micrococcales</taxon>
        <taxon>Microbacteriaceae</taxon>
        <taxon>Cnuibacter</taxon>
    </lineage>
</organism>
<protein>
    <submittedName>
        <fullName evidence="3">Uncharacterized protein</fullName>
    </submittedName>
</protein>
<dbReference type="EMBL" id="CP020715">
    <property type="protein sequence ID" value="ARJ06587.1"/>
    <property type="molecule type" value="Genomic_DNA"/>
</dbReference>
<dbReference type="AlphaFoldDB" id="A0A1X9LN96"/>
<evidence type="ECO:0000256" key="1">
    <source>
        <dbReference type="ARBA" id="ARBA00006484"/>
    </source>
</evidence>
<dbReference type="Pfam" id="PF13561">
    <property type="entry name" value="adh_short_C2"/>
    <property type="match status" value="1"/>
</dbReference>
<dbReference type="InterPro" id="IPR036291">
    <property type="entry name" value="NAD(P)-bd_dom_sf"/>
</dbReference>
<dbReference type="FunFam" id="3.40.50.720:FF:000084">
    <property type="entry name" value="Short-chain dehydrogenase reductase"/>
    <property type="match status" value="1"/>
</dbReference>
<accession>A0A1X9LN96</accession>
<reference evidence="3 4" key="1">
    <citation type="submission" date="2017-04" db="EMBL/GenBank/DDBJ databases">
        <authorList>
            <person name="Afonso C.L."/>
            <person name="Miller P.J."/>
            <person name="Scott M.A."/>
            <person name="Spackman E."/>
            <person name="Goraichik I."/>
            <person name="Dimitrov K.M."/>
            <person name="Suarez D.L."/>
            <person name="Swayne D.E."/>
        </authorList>
    </citation>
    <scope>NUCLEOTIDE SEQUENCE [LARGE SCALE GENOMIC DNA]</scope>
    <source>
        <strain evidence="4">XA(T)</strain>
    </source>
</reference>
<sequence>MDRLKDKVALITGGARGQGRAMAELFTAEGAKVVAADMLDPADPEGSGAGIDFVKLDVTKEDQWNAVVADTVARYGRLDILINNAAIITYEPILETTPEMWDRIIDVDLKGLYLGMRAALPALIESGKGAIVNVSSIWGLAAVPSAHAYHAAKGGILNMTKNVAAMHGPDGVRANSLHPGYILSPMNEDQAEDINAALIAGTLLKRPGVPRETAYAALFLASDEASYITGTSLVVDGGYLAP</sequence>
<proteinExistence type="inferred from homology"/>
<dbReference type="PRINTS" id="PR00080">
    <property type="entry name" value="SDRFAMILY"/>
</dbReference>
<evidence type="ECO:0000256" key="2">
    <source>
        <dbReference type="ARBA" id="ARBA00023002"/>
    </source>
</evidence>
<dbReference type="InterPro" id="IPR002347">
    <property type="entry name" value="SDR_fam"/>
</dbReference>
<comment type="similarity">
    <text evidence="1">Belongs to the short-chain dehydrogenases/reductases (SDR) family.</text>
</comment>